<protein>
    <submittedName>
        <fullName evidence="4">FecR family protein</fullName>
    </submittedName>
</protein>
<dbReference type="PANTHER" id="PTHR30273:SF2">
    <property type="entry name" value="PROTEIN FECR"/>
    <property type="match status" value="1"/>
</dbReference>
<feature type="domain" description="Protein FecR C-terminal" evidence="3">
    <location>
        <begin position="264"/>
        <end position="332"/>
    </location>
</feature>
<feature type="domain" description="FecR protein" evidence="2">
    <location>
        <begin position="135"/>
        <end position="221"/>
    </location>
</feature>
<dbReference type="PANTHER" id="PTHR30273">
    <property type="entry name" value="PERIPLASMIC SIGNAL SENSOR AND SIGMA FACTOR ACTIVATOR FECR-RELATED"/>
    <property type="match status" value="1"/>
</dbReference>
<evidence type="ECO:0000259" key="3">
    <source>
        <dbReference type="Pfam" id="PF16344"/>
    </source>
</evidence>
<dbReference type="EMBL" id="JBHMEW010000046">
    <property type="protein sequence ID" value="MFB9211270.1"/>
    <property type="molecule type" value="Genomic_DNA"/>
</dbReference>
<dbReference type="PIRSF" id="PIRSF018266">
    <property type="entry name" value="FecR"/>
    <property type="match status" value="1"/>
</dbReference>
<dbReference type="Pfam" id="PF16344">
    <property type="entry name" value="FecR_C"/>
    <property type="match status" value="1"/>
</dbReference>
<evidence type="ECO:0000256" key="1">
    <source>
        <dbReference type="SAM" id="Phobius"/>
    </source>
</evidence>
<keyword evidence="1" id="KW-0472">Membrane</keyword>
<keyword evidence="5" id="KW-1185">Reference proteome</keyword>
<comment type="caution">
    <text evidence="4">The sequence shown here is derived from an EMBL/GenBank/DDBJ whole genome shotgun (WGS) entry which is preliminary data.</text>
</comment>
<gene>
    <name evidence="4" type="ORF">ACFFUR_05585</name>
</gene>
<dbReference type="RefSeq" id="WP_290247315.1">
    <property type="nucleotide sequence ID" value="NZ_JAUFQT010000001.1"/>
</dbReference>
<proteinExistence type="predicted"/>
<feature type="transmembrane region" description="Helical" evidence="1">
    <location>
        <begin position="94"/>
        <end position="114"/>
    </location>
</feature>
<keyword evidence="1" id="KW-1133">Transmembrane helix</keyword>
<dbReference type="Gene3D" id="2.60.120.1440">
    <property type="match status" value="1"/>
</dbReference>
<dbReference type="Gene3D" id="3.55.50.30">
    <property type="match status" value="1"/>
</dbReference>
<reference evidence="4 5" key="1">
    <citation type="submission" date="2024-09" db="EMBL/GenBank/DDBJ databases">
        <authorList>
            <person name="Sun Q."/>
            <person name="Mori K."/>
        </authorList>
    </citation>
    <scope>NUCLEOTIDE SEQUENCE [LARGE SCALE GENOMIC DNA]</scope>
    <source>
        <strain evidence="4 5">CECT 7682</strain>
    </source>
</reference>
<organism evidence="4 5">
    <name type="scientific">Echinicola jeungdonensis</name>
    <dbReference type="NCBI Taxonomy" id="709343"/>
    <lineage>
        <taxon>Bacteria</taxon>
        <taxon>Pseudomonadati</taxon>
        <taxon>Bacteroidota</taxon>
        <taxon>Cytophagia</taxon>
        <taxon>Cytophagales</taxon>
        <taxon>Cyclobacteriaceae</taxon>
        <taxon>Echinicola</taxon>
    </lineage>
</organism>
<accession>A0ABV5J4Y2</accession>
<dbReference type="InterPro" id="IPR012373">
    <property type="entry name" value="Ferrdict_sens_TM"/>
</dbReference>
<dbReference type="InterPro" id="IPR006860">
    <property type="entry name" value="FecR"/>
</dbReference>
<dbReference type="Proteomes" id="UP001589654">
    <property type="component" value="Unassembled WGS sequence"/>
</dbReference>
<keyword evidence="1" id="KW-0812">Transmembrane</keyword>
<evidence type="ECO:0000313" key="5">
    <source>
        <dbReference type="Proteomes" id="UP001589654"/>
    </source>
</evidence>
<evidence type="ECO:0000259" key="2">
    <source>
        <dbReference type="Pfam" id="PF04773"/>
    </source>
</evidence>
<dbReference type="InterPro" id="IPR032508">
    <property type="entry name" value="FecR_C"/>
</dbReference>
<sequence>MKYKDFHIEDFLKDEFFITWVKQPDEETDHFWKRWLENHPEKRQDVLAASEIIQSIHYKDEMDLTDQLYTEMYENIVSKDSAEKVKTRSINWGFWKNMAAALLLGACLYLAYIMKPAKKQKEPLAVEMITRENPAGQKSTITLSDGTKVHLNAKSSLTFPDRFSDSVRNVSLEGEAFFDVTENKNKPFVISTGDNLIKVLGTTFNVKKEEGLSVALVTGKVSVEDVRGNKIVLEPKEMVVKDKVGKITKTTFDPFEVIGWKDKYLVFKDDSFVEMKRKLEKWYGVDIQAKGFSQKDWSYSGVFYKETLENVLEGISITSNFAYKIEKKKVTIYNPK</sequence>
<evidence type="ECO:0000313" key="4">
    <source>
        <dbReference type="EMBL" id="MFB9211270.1"/>
    </source>
</evidence>
<dbReference type="Pfam" id="PF04773">
    <property type="entry name" value="FecR"/>
    <property type="match status" value="1"/>
</dbReference>
<name>A0ABV5J4Y2_9BACT</name>